<comment type="subcellular location">
    <subcellularLocation>
        <location evidence="1">Nucleus</location>
    </subcellularLocation>
</comment>
<evidence type="ECO:0000256" key="2">
    <source>
        <dbReference type="ARBA" id="ARBA00009368"/>
    </source>
</evidence>
<dbReference type="AlphaFoldDB" id="A0A0N1HAI9"/>
<dbReference type="GO" id="GO:0016251">
    <property type="term" value="F:RNA polymerase II general transcription initiation factor activity"/>
    <property type="evidence" value="ECO:0007669"/>
    <property type="project" value="TreeGrafter"/>
</dbReference>
<feature type="compositionally biased region" description="Basic residues" evidence="6">
    <location>
        <begin position="131"/>
        <end position="141"/>
    </location>
</feature>
<keyword evidence="4" id="KW-0804">Transcription</keyword>
<dbReference type="InterPro" id="IPR037817">
    <property type="entry name" value="TAF7"/>
</dbReference>
<evidence type="ECO:0000259" key="7">
    <source>
        <dbReference type="SMART" id="SM01370"/>
    </source>
</evidence>
<dbReference type="GO" id="GO:0005669">
    <property type="term" value="C:transcription factor TFIID complex"/>
    <property type="evidence" value="ECO:0007669"/>
    <property type="project" value="InterPro"/>
</dbReference>
<dbReference type="SMART" id="SM01370">
    <property type="entry name" value="TAFII55_N"/>
    <property type="match status" value="1"/>
</dbReference>
<dbReference type="Pfam" id="PF04658">
    <property type="entry name" value="TAFII55_N"/>
    <property type="match status" value="1"/>
</dbReference>
<dbReference type="PANTHER" id="PTHR12228">
    <property type="entry name" value="TRANSCRIPTION INITIATION FACTOR TFIID 55 KD SUBUNIT-RELATED"/>
    <property type="match status" value="1"/>
</dbReference>
<feature type="compositionally biased region" description="Acidic residues" evidence="6">
    <location>
        <begin position="480"/>
        <end position="506"/>
    </location>
</feature>
<feature type="compositionally biased region" description="Basic and acidic residues" evidence="6">
    <location>
        <begin position="119"/>
        <end position="130"/>
    </location>
</feature>
<evidence type="ECO:0000256" key="5">
    <source>
        <dbReference type="ARBA" id="ARBA00023242"/>
    </source>
</evidence>
<dbReference type="GO" id="GO:0003743">
    <property type="term" value="F:translation initiation factor activity"/>
    <property type="evidence" value="ECO:0007669"/>
    <property type="project" value="UniProtKB-KW"/>
</dbReference>
<dbReference type="GO" id="GO:0051123">
    <property type="term" value="P:RNA polymerase II preinitiation complex assembly"/>
    <property type="evidence" value="ECO:0007669"/>
    <property type="project" value="TreeGrafter"/>
</dbReference>
<feature type="compositionally biased region" description="Basic and acidic residues" evidence="6">
    <location>
        <begin position="615"/>
        <end position="647"/>
    </location>
</feature>
<dbReference type="OrthoDB" id="153872at2759"/>
<feature type="compositionally biased region" description="Polar residues" evidence="6">
    <location>
        <begin position="561"/>
        <end position="572"/>
    </location>
</feature>
<comment type="caution">
    <text evidence="8">The sequence shown here is derived from an EMBL/GenBank/DDBJ whole genome shotgun (WGS) entry which is preliminary data.</text>
</comment>
<feature type="compositionally biased region" description="Low complexity" evidence="6">
    <location>
        <begin position="576"/>
        <end position="585"/>
    </location>
</feature>
<feature type="compositionally biased region" description="Acidic residues" evidence="6">
    <location>
        <begin position="682"/>
        <end position="701"/>
    </location>
</feature>
<feature type="domain" description="TAFII55 protein conserved region" evidence="7">
    <location>
        <begin position="299"/>
        <end position="463"/>
    </location>
</feature>
<evidence type="ECO:0000313" key="9">
    <source>
        <dbReference type="Proteomes" id="UP000038010"/>
    </source>
</evidence>
<evidence type="ECO:0000256" key="3">
    <source>
        <dbReference type="ARBA" id="ARBA00023015"/>
    </source>
</evidence>
<feature type="compositionally biased region" description="Basic and acidic residues" evidence="6">
    <location>
        <begin position="163"/>
        <end position="172"/>
    </location>
</feature>
<feature type="compositionally biased region" description="Basic and acidic residues" evidence="6">
    <location>
        <begin position="508"/>
        <end position="521"/>
    </location>
</feature>
<feature type="compositionally biased region" description="Acidic residues" evidence="6">
    <location>
        <begin position="598"/>
        <end position="614"/>
    </location>
</feature>
<evidence type="ECO:0000256" key="1">
    <source>
        <dbReference type="ARBA" id="ARBA00004123"/>
    </source>
</evidence>
<dbReference type="InterPro" id="IPR006751">
    <property type="entry name" value="TAFII55_prot_cons_reg"/>
</dbReference>
<feature type="compositionally biased region" description="Acidic residues" evidence="6">
    <location>
        <begin position="522"/>
        <end position="541"/>
    </location>
</feature>
<accession>A0A0N1HAI9</accession>
<organism evidence="8 9">
    <name type="scientific">Cyphellophora attinorum</name>
    <dbReference type="NCBI Taxonomy" id="1664694"/>
    <lineage>
        <taxon>Eukaryota</taxon>
        <taxon>Fungi</taxon>
        <taxon>Dikarya</taxon>
        <taxon>Ascomycota</taxon>
        <taxon>Pezizomycotina</taxon>
        <taxon>Eurotiomycetes</taxon>
        <taxon>Chaetothyriomycetidae</taxon>
        <taxon>Chaetothyriales</taxon>
        <taxon>Cyphellophoraceae</taxon>
        <taxon>Cyphellophora</taxon>
    </lineage>
</organism>
<evidence type="ECO:0000256" key="4">
    <source>
        <dbReference type="ARBA" id="ARBA00023163"/>
    </source>
</evidence>
<dbReference type="Proteomes" id="UP000038010">
    <property type="component" value="Unassembled WGS sequence"/>
</dbReference>
<dbReference type="CDD" id="cd08047">
    <property type="entry name" value="TAF7"/>
    <property type="match status" value="1"/>
</dbReference>
<keyword evidence="3" id="KW-0805">Transcription regulation</keyword>
<name>A0A0N1HAI9_9EURO</name>
<keyword evidence="8" id="KW-0648">Protein biosynthesis</keyword>
<feature type="region of interest" description="Disordered" evidence="6">
    <location>
        <begin position="673"/>
        <end position="701"/>
    </location>
</feature>
<evidence type="ECO:0000256" key="6">
    <source>
        <dbReference type="SAM" id="MobiDB-lite"/>
    </source>
</evidence>
<feature type="compositionally biased region" description="Basic residues" evidence="6">
    <location>
        <begin position="107"/>
        <end position="118"/>
    </location>
</feature>
<feature type="compositionally biased region" description="Basic and acidic residues" evidence="6">
    <location>
        <begin position="218"/>
        <end position="234"/>
    </location>
</feature>
<dbReference type="GeneID" id="28734544"/>
<feature type="compositionally biased region" description="Basic residues" evidence="6">
    <location>
        <begin position="1"/>
        <end position="10"/>
    </location>
</feature>
<dbReference type="EMBL" id="LFJN01000002">
    <property type="protein sequence ID" value="KPI45006.1"/>
    <property type="molecule type" value="Genomic_DNA"/>
</dbReference>
<dbReference type="RefSeq" id="XP_018004969.1">
    <property type="nucleotide sequence ID" value="XM_018142664.1"/>
</dbReference>
<protein>
    <submittedName>
        <fullName evidence="8">Transcription initiation factor TFIID subunit 7</fullName>
    </submittedName>
</protein>
<dbReference type="VEuPathDB" id="FungiDB:AB675_2672"/>
<dbReference type="STRING" id="1664694.A0A0N1HAI9"/>
<dbReference type="PANTHER" id="PTHR12228:SF0">
    <property type="entry name" value="TATA-BOX BINDING PROTEIN ASSOCIATED FACTOR 7"/>
    <property type="match status" value="1"/>
</dbReference>
<proteinExistence type="inferred from homology"/>
<evidence type="ECO:0000313" key="8">
    <source>
        <dbReference type="EMBL" id="KPI45006.1"/>
    </source>
</evidence>
<keyword evidence="9" id="KW-1185">Reference proteome</keyword>
<reference evidence="8 9" key="1">
    <citation type="submission" date="2015-06" db="EMBL/GenBank/DDBJ databases">
        <title>Draft genome of the ant-associated black yeast Phialophora attae CBS 131958.</title>
        <authorList>
            <person name="Moreno L.F."/>
            <person name="Stielow B.J."/>
            <person name="de Hoog S."/>
            <person name="Vicente V.A."/>
            <person name="Weiss V.A."/>
            <person name="de Vries M."/>
            <person name="Cruz L.M."/>
            <person name="Souza E.M."/>
        </authorList>
    </citation>
    <scope>NUCLEOTIDE SEQUENCE [LARGE SCALE GENOMIC DNA]</scope>
    <source>
        <strain evidence="8 9">CBS 131958</strain>
    </source>
</reference>
<feature type="region of interest" description="Disordered" evidence="6">
    <location>
        <begin position="40"/>
        <end position="243"/>
    </location>
</feature>
<feature type="region of interest" description="Disordered" evidence="6">
    <location>
        <begin position="466"/>
        <end position="650"/>
    </location>
</feature>
<keyword evidence="5" id="KW-0539">Nucleus</keyword>
<comment type="similarity">
    <text evidence="2">Belongs to the TAF7 family.</text>
</comment>
<sequence>MSPKKKRASGTRRPAAKLGGTRISETRAKLNAEAAKKANFISFDPALPTAPKDTSLPPPAPTGDPKEPPDMRTLGAWDKNLANANRQNAPSEVDISSDDVSFESKTSNKRKSALRRPSHLIDHEALDNSRAKRRRTNRKKSVAFVAPEDTYSEGPISPPPTDADERSDKENYSNDDDMEAPARPKLKLMFSGTQQPPSSPPTATPAATPTLRLSIGNKGKDGSAKKRKREDNDVGRSVSMDTPLTAGAGKIRFTNKRASIAQTPVTPAINLKAKGKVQKRKLGVGYDSELSESERDPVILEGMMLRMLPGPDCDYIRDAINKGTMGISKAQGGADISVRVLDDRGRRCVVRVRQTQYAASLVDLPCLIEGMKSWDGKRFIKSIDVCQMLLVLGKVSTDEEAKKYPLPEEVDPKTYAYAHGITAPMHWVRKRRFDRTKRKSTHHIEAVERRVNQLDQMDAEAFSTSYTILDYDPKERGEDGDQYSESQEAEEDEEEDEDEEEEEGYFEYDPHPEAAQRHVGDDEVDELEALMGGGDDEDDADISMAEASHGIANGHHVDSSGFATSDANSPDVTGSAAPTTAATPAGEVSTPAGPSEAEGGDDSDDGDAEDDDADHGEQNEQDEKNAATKERISTLQTKIDEQRKQLEKTTTNIIRKRIAQNIQKLETEISMLNRELNGGKDDDGEEDGDEDEEEGADGGGD</sequence>
<keyword evidence="8" id="KW-0396">Initiation factor</keyword>
<feature type="region of interest" description="Disordered" evidence="6">
    <location>
        <begin position="1"/>
        <end position="27"/>
    </location>
</feature>
<gene>
    <name evidence="8" type="ORF">AB675_2672</name>
</gene>